<sequence length="144" mass="16184">MAVKDSPTSWVNKHIQKYVETNGAEGHEWRPGVHTLLLTTKGRKSGELRRTALIYQPDGSGNYVVVASQGGKPQHPSWYLNLSEDPVVDVQVAADKFQARARTAGPDERDQLWKLMNEVWPAYSDYQKKTDREIPVVVLEPISG</sequence>
<protein>
    <submittedName>
        <fullName evidence="3">Nitroreductase family deazaflavin-dependent oxidoreductase</fullName>
    </submittedName>
</protein>
<dbReference type="PANTHER" id="PTHR39428">
    <property type="entry name" value="F420H(2)-DEPENDENT QUINONE REDUCTASE RV1261C"/>
    <property type="match status" value="1"/>
</dbReference>
<evidence type="ECO:0000313" key="3">
    <source>
        <dbReference type="EMBL" id="NKE59454.1"/>
    </source>
</evidence>
<keyword evidence="4" id="KW-1185">Reference proteome</keyword>
<dbReference type="RefSeq" id="WP_167976112.1">
    <property type="nucleotide sequence ID" value="NZ_VSRL01000084.1"/>
</dbReference>
<organism evidence="3 4">
    <name type="scientific">Lentzea indica</name>
    <dbReference type="NCBI Taxonomy" id="2604800"/>
    <lineage>
        <taxon>Bacteria</taxon>
        <taxon>Bacillati</taxon>
        <taxon>Actinomycetota</taxon>
        <taxon>Actinomycetes</taxon>
        <taxon>Pseudonocardiales</taxon>
        <taxon>Pseudonocardiaceae</taxon>
        <taxon>Lentzea</taxon>
    </lineage>
</organism>
<proteinExistence type="inferred from homology"/>
<evidence type="ECO:0000256" key="2">
    <source>
        <dbReference type="ARBA" id="ARBA00049106"/>
    </source>
</evidence>
<evidence type="ECO:0000256" key="1">
    <source>
        <dbReference type="ARBA" id="ARBA00008710"/>
    </source>
</evidence>
<name>A0ABX1FKE1_9PSEU</name>
<reference evidence="3 4" key="1">
    <citation type="submission" date="2019-08" db="EMBL/GenBank/DDBJ databases">
        <title>Lentzea from Indian Himalayas.</title>
        <authorList>
            <person name="Mandal S."/>
            <person name="Mallick Gupta A."/>
            <person name="Maiti P.K."/>
            <person name="Sarkar J."/>
            <person name="Mandal S."/>
        </authorList>
    </citation>
    <scope>NUCLEOTIDE SEQUENCE [LARGE SCALE GENOMIC DNA]</scope>
    <source>
        <strain evidence="3 4">PSKA42</strain>
    </source>
</reference>
<dbReference type="Proteomes" id="UP001515943">
    <property type="component" value="Unassembled WGS sequence"/>
</dbReference>
<dbReference type="Gene3D" id="2.30.110.10">
    <property type="entry name" value="Electron Transport, Fmn-binding Protein, Chain A"/>
    <property type="match status" value="1"/>
</dbReference>
<comment type="caution">
    <text evidence="3">The sequence shown here is derived from an EMBL/GenBank/DDBJ whole genome shotgun (WGS) entry which is preliminary data.</text>
</comment>
<dbReference type="InterPro" id="IPR004378">
    <property type="entry name" value="F420H2_quin_Rdtase"/>
</dbReference>
<dbReference type="NCBIfam" id="TIGR00026">
    <property type="entry name" value="hi_GC_TIGR00026"/>
    <property type="match status" value="1"/>
</dbReference>
<dbReference type="Pfam" id="PF04075">
    <property type="entry name" value="F420H2_quin_red"/>
    <property type="match status" value="1"/>
</dbReference>
<comment type="similarity">
    <text evidence="1">Belongs to the F420H(2)-dependent quinone reductase family.</text>
</comment>
<evidence type="ECO:0000313" key="4">
    <source>
        <dbReference type="Proteomes" id="UP001515943"/>
    </source>
</evidence>
<dbReference type="PANTHER" id="PTHR39428:SF3">
    <property type="entry name" value="DEAZAFLAVIN-DEPENDENT NITROREDUCTASE"/>
    <property type="match status" value="1"/>
</dbReference>
<dbReference type="InterPro" id="IPR012349">
    <property type="entry name" value="Split_barrel_FMN-bd"/>
</dbReference>
<dbReference type="EMBL" id="VSRL01000084">
    <property type="protein sequence ID" value="NKE59454.1"/>
    <property type="molecule type" value="Genomic_DNA"/>
</dbReference>
<comment type="catalytic activity">
    <reaction evidence="2">
        <text>oxidized coenzyme F420-(gamma-L-Glu)(n) + a quinol + H(+) = reduced coenzyme F420-(gamma-L-Glu)(n) + a quinone</text>
        <dbReference type="Rhea" id="RHEA:39663"/>
        <dbReference type="Rhea" id="RHEA-COMP:12939"/>
        <dbReference type="Rhea" id="RHEA-COMP:14378"/>
        <dbReference type="ChEBI" id="CHEBI:15378"/>
        <dbReference type="ChEBI" id="CHEBI:24646"/>
        <dbReference type="ChEBI" id="CHEBI:132124"/>
        <dbReference type="ChEBI" id="CHEBI:133980"/>
        <dbReference type="ChEBI" id="CHEBI:139511"/>
    </reaction>
</comment>
<gene>
    <name evidence="3" type="ORF">FXN61_22660</name>
</gene>
<accession>A0ABX1FKE1</accession>